<dbReference type="Pfam" id="PF00615">
    <property type="entry name" value="RGS"/>
    <property type="match status" value="1"/>
</dbReference>
<dbReference type="InterPro" id="IPR044926">
    <property type="entry name" value="RGS_subdomain_2"/>
</dbReference>
<dbReference type="Proteomes" id="UP000054383">
    <property type="component" value="Unassembled WGS sequence"/>
</dbReference>
<dbReference type="PROSITE" id="PS50132">
    <property type="entry name" value="RGS"/>
    <property type="match status" value="1"/>
</dbReference>
<accession>A0A0U1LS63</accession>
<dbReference type="SUPFAM" id="SSF48097">
    <property type="entry name" value="Regulator of G-protein signaling, RGS"/>
    <property type="match status" value="1"/>
</dbReference>
<reference evidence="3 4" key="1">
    <citation type="submission" date="2015-04" db="EMBL/GenBank/DDBJ databases">
        <authorList>
            <person name="Syromyatnikov M.Y."/>
            <person name="Popov V.N."/>
        </authorList>
    </citation>
    <scope>NUCLEOTIDE SEQUENCE [LARGE SCALE GENOMIC DNA]</scope>
    <source>
        <strain evidence="3">WF-38-12</strain>
    </source>
</reference>
<organism evidence="3 4">
    <name type="scientific">Talaromyces islandicus</name>
    <name type="common">Penicillium islandicum</name>
    <dbReference type="NCBI Taxonomy" id="28573"/>
    <lineage>
        <taxon>Eukaryota</taxon>
        <taxon>Fungi</taxon>
        <taxon>Dikarya</taxon>
        <taxon>Ascomycota</taxon>
        <taxon>Pezizomycotina</taxon>
        <taxon>Eurotiomycetes</taxon>
        <taxon>Eurotiomycetidae</taxon>
        <taxon>Eurotiales</taxon>
        <taxon>Trichocomaceae</taxon>
        <taxon>Talaromyces</taxon>
        <taxon>Talaromyces sect. Islandici</taxon>
    </lineage>
</organism>
<protein>
    <recommendedName>
        <fullName evidence="2">RGS domain-containing protein</fullName>
    </recommendedName>
</protein>
<dbReference type="SMART" id="SM00315">
    <property type="entry name" value="RGS"/>
    <property type="match status" value="1"/>
</dbReference>
<dbReference type="PANTHER" id="PTHR10845">
    <property type="entry name" value="REGULATOR OF G PROTEIN SIGNALING"/>
    <property type="match status" value="1"/>
</dbReference>
<dbReference type="InterPro" id="IPR016137">
    <property type="entry name" value="RGS"/>
</dbReference>
<evidence type="ECO:0000313" key="4">
    <source>
        <dbReference type="Proteomes" id="UP000054383"/>
    </source>
</evidence>
<dbReference type="AlphaFoldDB" id="A0A0U1LS63"/>
<dbReference type="CDD" id="cd07440">
    <property type="entry name" value="RGS"/>
    <property type="match status" value="1"/>
</dbReference>
<dbReference type="OMA" id="ECAYVLM"/>
<feature type="compositionally biased region" description="Basic residues" evidence="1">
    <location>
        <begin position="211"/>
        <end position="222"/>
    </location>
</feature>
<feature type="region of interest" description="Disordered" evidence="1">
    <location>
        <begin position="202"/>
        <end position="236"/>
    </location>
</feature>
<dbReference type="EMBL" id="CVMT01000002">
    <property type="protein sequence ID" value="CRG85362.1"/>
    <property type="molecule type" value="Genomic_DNA"/>
</dbReference>
<proteinExistence type="predicted"/>
<name>A0A0U1LS63_TALIS</name>
<gene>
    <name evidence="3" type="ORF">PISL3812_02448</name>
</gene>
<evidence type="ECO:0000259" key="2">
    <source>
        <dbReference type="PROSITE" id="PS50132"/>
    </source>
</evidence>
<sequence length="332" mass="36929">MIARTHYYIPHSIWNLTPYSTPKSSPTSSVVFGFEEQEMDSRPLSLSIPGTFSPVRPTLDEVLSNTAPYPYTLSAFMAYLSQNHCLETLEFTLEAKRYRETYVSVSRLLDQSIIVSDTPQTQHLLMLWGRLLSAYILPGAPREINLSSEVRDGLLAEAHASRPPLPETLDPAVRRMHDLMEESIFIHFVNSQSPATHMPVDSPYTGDHPPHYLRRKTSRGRRVSPQASRDDIASNRMSGSARIAAFVKTSSHLSGHSYNLDTESPILTDDSGSPVSSPVAGEPMTPPTTPPSSDHGFSPKGRTDNTWKKMGMKLGFKKRQGGSSSRDGRWDD</sequence>
<dbReference type="Gene3D" id="1.10.167.10">
    <property type="entry name" value="Regulator of G-protein Signalling 4, domain 2"/>
    <property type="match status" value="1"/>
</dbReference>
<evidence type="ECO:0000313" key="3">
    <source>
        <dbReference type="EMBL" id="CRG85362.1"/>
    </source>
</evidence>
<dbReference type="OrthoDB" id="10266999at2759"/>
<evidence type="ECO:0000256" key="1">
    <source>
        <dbReference type="SAM" id="MobiDB-lite"/>
    </source>
</evidence>
<dbReference type="PANTHER" id="PTHR10845:SF267">
    <property type="entry name" value="REGULATOR OF G PROTEIN SIGNALING DOMAIN PROTEIN (AFU_ORTHOLOGUE AFUA_6G06860)"/>
    <property type="match status" value="1"/>
</dbReference>
<dbReference type="InterPro" id="IPR036305">
    <property type="entry name" value="RGS_sf"/>
</dbReference>
<feature type="domain" description="RGS" evidence="2">
    <location>
        <begin position="76"/>
        <end position="191"/>
    </location>
</feature>
<keyword evidence="4" id="KW-1185">Reference proteome</keyword>
<feature type="region of interest" description="Disordered" evidence="1">
    <location>
        <begin position="254"/>
        <end position="332"/>
    </location>
</feature>